<name>A0AAN8WLN2_HALRR</name>
<organism evidence="1 2">
    <name type="scientific">Halocaridina rubra</name>
    <name type="common">Hawaiian red shrimp</name>
    <dbReference type="NCBI Taxonomy" id="373956"/>
    <lineage>
        <taxon>Eukaryota</taxon>
        <taxon>Metazoa</taxon>
        <taxon>Ecdysozoa</taxon>
        <taxon>Arthropoda</taxon>
        <taxon>Crustacea</taxon>
        <taxon>Multicrustacea</taxon>
        <taxon>Malacostraca</taxon>
        <taxon>Eumalacostraca</taxon>
        <taxon>Eucarida</taxon>
        <taxon>Decapoda</taxon>
        <taxon>Pleocyemata</taxon>
        <taxon>Caridea</taxon>
        <taxon>Atyoidea</taxon>
        <taxon>Atyidae</taxon>
        <taxon>Halocaridina</taxon>
    </lineage>
</organism>
<accession>A0AAN8WLN2</accession>
<dbReference type="EMBL" id="JAXCGZ010017255">
    <property type="protein sequence ID" value="KAK7068427.1"/>
    <property type="molecule type" value="Genomic_DNA"/>
</dbReference>
<gene>
    <name evidence="1" type="ORF">SK128_018128</name>
</gene>
<protein>
    <submittedName>
        <fullName evidence="1">Uncharacterized protein</fullName>
    </submittedName>
</protein>
<evidence type="ECO:0000313" key="2">
    <source>
        <dbReference type="Proteomes" id="UP001381693"/>
    </source>
</evidence>
<dbReference type="SUPFAM" id="SSF57667">
    <property type="entry name" value="beta-beta-alpha zinc fingers"/>
    <property type="match status" value="1"/>
</dbReference>
<keyword evidence="2" id="KW-1185">Reference proteome</keyword>
<reference evidence="1 2" key="1">
    <citation type="submission" date="2023-11" db="EMBL/GenBank/DDBJ databases">
        <title>Halocaridina rubra genome assembly.</title>
        <authorList>
            <person name="Smith C."/>
        </authorList>
    </citation>
    <scope>NUCLEOTIDE SEQUENCE [LARGE SCALE GENOMIC DNA]</scope>
    <source>
        <strain evidence="1">EP-1</strain>
        <tissue evidence="1">Whole</tissue>
    </source>
</reference>
<dbReference type="Proteomes" id="UP001381693">
    <property type="component" value="Unassembled WGS sequence"/>
</dbReference>
<comment type="caution">
    <text evidence="1">The sequence shown here is derived from an EMBL/GenBank/DDBJ whole genome shotgun (WGS) entry which is preliminary data.</text>
</comment>
<dbReference type="InterPro" id="IPR036236">
    <property type="entry name" value="Znf_C2H2_sf"/>
</dbReference>
<proteinExistence type="predicted"/>
<dbReference type="AlphaFoldDB" id="A0AAN8WLN2"/>
<sequence length="339" mass="38980">MACYDGVEEPTDEAEYTLSVTAKNKEFWELSLSDNHDILQNAIDIKYNSIRGNKYSVVYVGYEKYEYMRKLGIHCEICNMMLFSTDSVLFHERGEHHKKVQQQILISNPNLQTILKRRKCNTHKGIYPDNSLEHLIDTSQRTVLGVHFVYKVGLDETELFTCQLCSREKHTTDLHAEDMLKHLTSSSHNRNYLKVKFGYRDLDYNQYKSIANYTEEREGKINAPISELTKQCIINVNKGEVSRHFEDSDSRDTKNLWKTKEKNSLKAEEMSGIVPLSFSIHDSSSSTQSSPVPPPIPPCIKPLTIDVGIAVDMYNTPRNITDSILILRRVSVAHNPLLY</sequence>
<evidence type="ECO:0000313" key="1">
    <source>
        <dbReference type="EMBL" id="KAK7068427.1"/>
    </source>
</evidence>